<dbReference type="Gene3D" id="3.80.10.10">
    <property type="entry name" value="Ribonuclease Inhibitor"/>
    <property type="match status" value="1"/>
</dbReference>
<reference evidence="2" key="1">
    <citation type="submission" date="2023-03" db="EMBL/GenBank/DDBJ databases">
        <title>Massive genome expansion in bonnet fungi (Mycena s.s.) driven by repeated elements and novel gene families across ecological guilds.</title>
        <authorList>
            <consortium name="Lawrence Berkeley National Laboratory"/>
            <person name="Harder C.B."/>
            <person name="Miyauchi S."/>
            <person name="Viragh M."/>
            <person name="Kuo A."/>
            <person name="Thoen E."/>
            <person name="Andreopoulos B."/>
            <person name="Lu D."/>
            <person name="Skrede I."/>
            <person name="Drula E."/>
            <person name="Henrissat B."/>
            <person name="Morin E."/>
            <person name="Kohler A."/>
            <person name="Barry K."/>
            <person name="LaButti K."/>
            <person name="Morin E."/>
            <person name="Salamov A."/>
            <person name="Lipzen A."/>
            <person name="Mereny Z."/>
            <person name="Hegedus B."/>
            <person name="Baldrian P."/>
            <person name="Stursova M."/>
            <person name="Weitz H."/>
            <person name="Taylor A."/>
            <person name="Grigoriev I.V."/>
            <person name="Nagy L.G."/>
            <person name="Martin F."/>
            <person name="Kauserud H."/>
        </authorList>
    </citation>
    <scope>NUCLEOTIDE SEQUENCE</scope>
    <source>
        <strain evidence="2">CBHHK002</strain>
    </source>
</reference>
<organism evidence="2 3">
    <name type="scientific">Mycena albidolilacea</name>
    <dbReference type="NCBI Taxonomy" id="1033008"/>
    <lineage>
        <taxon>Eukaryota</taxon>
        <taxon>Fungi</taxon>
        <taxon>Dikarya</taxon>
        <taxon>Basidiomycota</taxon>
        <taxon>Agaricomycotina</taxon>
        <taxon>Agaricomycetes</taxon>
        <taxon>Agaricomycetidae</taxon>
        <taxon>Agaricales</taxon>
        <taxon>Marasmiineae</taxon>
        <taxon>Mycenaceae</taxon>
        <taxon>Mycena</taxon>
    </lineage>
</organism>
<dbReference type="AlphaFoldDB" id="A0AAD6Z018"/>
<evidence type="ECO:0000313" key="2">
    <source>
        <dbReference type="EMBL" id="KAJ7302357.1"/>
    </source>
</evidence>
<dbReference type="SUPFAM" id="SSF52047">
    <property type="entry name" value="RNI-like"/>
    <property type="match status" value="1"/>
</dbReference>
<accession>A0AAD6Z018</accession>
<protein>
    <recommendedName>
        <fullName evidence="4">F-box domain-containing protein</fullName>
    </recommendedName>
</protein>
<dbReference type="EMBL" id="JARIHO010000117">
    <property type="protein sequence ID" value="KAJ7302357.1"/>
    <property type="molecule type" value="Genomic_DNA"/>
</dbReference>
<dbReference type="InterPro" id="IPR032675">
    <property type="entry name" value="LRR_dom_sf"/>
</dbReference>
<evidence type="ECO:0008006" key="4">
    <source>
        <dbReference type="Google" id="ProtNLM"/>
    </source>
</evidence>
<evidence type="ECO:0000313" key="3">
    <source>
        <dbReference type="Proteomes" id="UP001218218"/>
    </source>
</evidence>
<evidence type="ECO:0000256" key="1">
    <source>
        <dbReference type="SAM" id="Coils"/>
    </source>
</evidence>
<gene>
    <name evidence="2" type="ORF">DFH08DRAFT_74264</name>
</gene>
<dbReference type="Proteomes" id="UP001218218">
    <property type="component" value="Unassembled WGS sequence"/>
</dbReference>
<comment type="caution">
    <text evidence="2">The sequence shown here is derived from an EMBL/GenBank/DDBJ whole genome shotgun (WGS) entry which is preliminary data.</text>
</comment>
<name>A0AAD6Z018_9AGAR</name>
<keyword evidence="3" id="KW-1185">Reference proteome</keyword>
<proteinExistence type="predicted"/>
<sequence>MTTQAEQARARIAKLETEIDLQREVLRNLENDKRLAQRYLNTILDPLTRLPLEISSEIFLQTLDTPFPEPGALRVPMLLLSICHAWTDIALSTSALWAAIDIFFSGTQGLKELLPIWFGRAQNRPLSISLGGGRFDQDITSVIWSHRQRLKHLEIVDVDGDVQSEMGVRSLWGGTSLGPLPSLRTLTIRGMGVWVEDDELSPEPFSLRHILELLRLSPDLIECLFSQMEFFDDVDANEILVLPKLRRLRFEGPSTHPHFGGVALKHLSLPGLEVLSASLPDRDVDDNLFSFLKRSSPPLRELISHSETLDPVHLVAYLSLIPDLRRFELQNTLGQVKEELLAVLADSPSLVPHLTTVVIHLHPISDSFWTALLRPLAARPTQVFHLMVPFRLSASQMPAPDLIAAFKKLAVDGPRVIVKAILEPWEHAFD</sequence>
<feature type="coiled-coil region" evidence="1">
    <location>
        <begin position="5"/>
        <end position="32"/>
    </location>
</feature>
<keyword evidence="1" id="KW-0175">Coiled coil</keyword>